<reference evidence="3 4" key="1">
    <citation type="submission" date="2014-03" db="EMBL/GenBank/DDBJ databases">
        <title>Bradyrhizobium valentinum sp. nov., isolated from effective nodules of Lupinus mariae-josephae, a lupine endemic of basic-lime soils in Eastern Spain.</title>
        <authorList>
            <person name="Duran D."/>
            <person name="Rey L."/>
            <person name="Navarro A."/>
            <person name="Busquets A."/>
            <person name="Imperial J."/>
            <person name="Ruiz-Argueso T."/>
        </authorList>
    </citation>
    <scope>NUCLEOTIDE SEQUENCE [LARGE SCALE GENOMIC DNA]</scope>
    <source>
        <strain evidence="3 4">PAC68</strain>
    </source>
</reference>
<comment type="caution">
    <text evidence="3">The sequence shown here is derived from an EMBL/GenBank/DDBJ whole genome shotgun (WGS) entry which is preliminary data.</text>
</comment>
<dbReference type="OrthoDB" id="9804721at2"/>
<dbReference type="PANTHER" id="PTHR46268">
    <property type="entry name" value="STRESS RESPONSE PROTEIN NHAX"/>
    <property type="match status" value="1"/>
</dbReference>
<protein>
    <submittedName>
        <fullName evidence="3">Universal stress protein UspA</fullName>
    </submittedName>
</protein>
<sequence length="279" mass="30009">MAFKDILLTLTSYPEPTPVAVMEEAVSIAASLGAHLAAVACEVHVEIPGHFLSGSVANIPGLIAGEAEKSRKNAKDILAAFDAAANKAGILHETYLERCPTYAVPDMLVDYARLRDLTIVPVPENSDQWYAEQVIFGSGRPTLVLPEGPHPRPFQLGTVAVAWDFSRAAARAVSDALPLLEKAKKVRIVTVSNEKKLANKHSAEELAKNLARHGIDVVLDKVDAAGRGIGEVLEAYTVSQKIDVLVMGAYGTSRWREFILGGATQTLLSKPPLPIMFSH</sequence>
<evidence type="ECO:0000259" key="2">
    <source>
        <dbReference type="Pfam" id="PF00582"/>
    </source>
</evidence>
<evidence type="ECO:0000313" key="4">
    <source>
        <dbReference type="Proteomes" id="UP000050863"/>
    </source>
</evidence>
<evidence type="ECO:0000313" key="3">
    <source>
        <dbReference type="EMBL" id="KRR14672.1"/>
    </source>
</evidence>
<dbReference type="CDD" id="cd00293">
    <property type="entry name" value="USP-like"/>
    <property type="match status" value="1"/>
</dbReference>
<comment type="similarity">
    <text evidence="1">Belongs to the universal stress protein A family.</text>
</comment>
<feature type="domain" description="UspA" evidence="2">
    <location>
        <begin position="159"/>
        <end position="276"/>
    </location>
</feature>
<name>A0A0R3MBB9_9BRAD</name>
<accession>A0A0R3MBB9</accession>
<dbReference type="SUPFAM" id="SSF52402">
    <property type="entry name" value="Adenine nucleotide alpha hydrolases-like"/>
    <property type="match status" value="1"/>
</dbReference>
<dbReference type="EMBL" id="LLXZ01000012">
    <property type="protein sequence ID" value="KRR14672.1"/>
    <property type="molecule type" value="Genomic_DNA"/>
</dbReference>
<evidence type="ECO:0000256" key="1">
    <source>
        <dbReference type="ARBA" id="ARBA00008791"/>
    </source>
</evidence>
<keyword evidence="4" id="KW-1185">Reference proteome</keyword>
<dbReference type="Proteomes" id="UP000050863">
    <property type="component" value="Unassembled WGS sequence"/>
</dbReference>
<dbReference type="PANTHER" id="PTHR46268:SF15">
    <property type="entry name" value="UNIVERSAL STRESS PROTEIN HP_0031"/>
    <property type="match status" value="1"/>
</dbReference>
<proteinExistence type="inferred from homology"/>
<dbReference type="AlphaFoldDB" id="A0A0R3MBB9"/>
<dbReference type="PRINTS" id="PR01438">
    <property type="entry name" value="UNVRSLSTRESS"/>
</dbReference>
<organism evidence="3 4">
    <name type="scientific">Bradyrhizobium jicamae</name>
    <dbReference type="NCBI Taxonomy" id="280332"/>
    <lineage>
        <taxon>Bacteria</taxon>
        <taxon>Pseudomonadati</taxon>
        <taxon>Pseudomonadota</taxon>
        <taxon>Alphaproteobacteria</taxon>
        <taxon>Hyphomicrobiales</taxon>
        <taxon>Nitrobacteraceae</taxon>
        <taxon>Bradyrhizobium</taxon>
    </lineage>
</organism>
<dbReference type="RefSeq" id="WP_057833866.1">
    <property type="nucleotide sequence ID" value="NZ_LLXZ01000012.1"/>
</dbReference>
<dbReference type="Gene3D" id="3.40.50.12370">
    <property type="match status" value="1"/>
</dbReference>
<dbReference type="InterPro" id="IPR006015">
    <property type="entry name" value="Universal_stress_UspA"/>
</dbReference>
<dbReference type="Pfam" id="PF00582">
    <property type="entry name" value="Usp"/>
    <property type="match status" value="1"/>
</dbReference>
<gene>
    <name evidence="3" type="ORF">CQ12_11140</name>
</gene>
<dbReference type="InterPro" id="IPR006016">
    <property type="entry name" value="UspA"/>
</dbReference>